<feature type="compositionally biased region" description="Acidic residues" evidence="1">
    <location>
        <begin position="125"/>
        <end position="149"/>
    </location>
</feature>
<proteinExistence type="predicted"/>
<feature type="compositionally biased region" description="Acidic residues" evidence="1">
    <location>
        <begin position="55"/>
        <end position="72"/>
    </location>
</feature>
<evidence type="ECO:0000256" key="1">
    <source>
        <dbReference type="SAM" id="MobiDB-lite"/>
    </source>
</evidence>
<feature type="compositionally biased region" description="Acidic residues" evidence="1">
    <location>
        <begin position="80"/>
        <end position="99"/>
    </location>
</feature>
<name>A0A6A6CRJ8_ZASCE</name>
<dbReference type="GeneID" id="54558839"/>
<accession>A0A6A6CRJ8</accession>
<dbReference type="RefSeq" id="XP_033669687.1">
    <property type="nucleotide sequence ID" value="XM_033805567.1"/>
</dbReference>
<evidence type="ECO:0000313" key="2">
    <source>
        <dbReference type="EMBL" id="KAF2168798.1"/>
    </source>
</evidence>
<dbReference type="AlphaFoldDB" id="A0A6A6CRJ8"/>
<organism evidence="2 3">
    <name type="scientific">Zasmidium cellare ATCC 36951</name>
    <dbReference type="NCBI Taxonomy" id="1080233"/>
    <lineage>
        <taxon>Eukaryota</taxon>
        <taxon>Fungi</taxon>
        <taxon>Dikarya</taxon>
        <taxon>Ascomycota</taxon>
        <taxon>Pezizomycotina</taxon>
        <taxon>Dothideomycetes</taxon>
        <taxon>Dothideomycetidae</taxon>
        <taxon>Mycosphaerellales</taxon>
        <taxon>Mycosphaerellaceae</taxon>
        <taxon>Zasmidium</taxon>
    </lineage>
</organism>
<feature type="compositionally biased region" description="Basic and acidic residues" evidence="1">
    <location>
        <begin position="43"/>
        <end position="54"/>
    </location>
</feature>
<feature type="region of interest" description="Disordered" evidence="1">
    <location>
        <begin position="32"/>
        <end position="158"/>
    </location>
</feature>
<reference evidence="2" key="1">
    <citation type="journal article" date="2020" name="Stud. Mycol.">
        <title>101 Dothideomycetes genomes: a test case for predicting lifestyles and emergence of pathogens.</title>
        <authorList>
            <person name="Haridas S."/>
            <person name="Albert R."/>
            <person name="Binder M."/>
            <person name="Bloem J."/>
            <person name="Labutti K."/>
            <person name="Salamov A."/>
            <person name="Andreopoulos B."/>
            <person name="Baker S."/>
            <person name="Barry K."/>
            <person name="Bills G."/>
            <person name="Bluhm B."/>
            <person name="Cannon C."/>
            <person name="Castanera R."/>
            <person name="Culley D."/>
            <person name="Daum C."/>
            <person name="Ezra D."/>
            <person name="Gonzalez J."/>
            <person name="Henrissat B."/>
            <person name="Kuo A."/>
            <person name="Liang C."/>
            <person name="Lipzen A."/>
            <person name="Lutzoni F."/>
            <person name="Magnuson J."/>
            <person name="Mondo S."/>
            <person name="Nolan M."/>
            <person name="Ohm R."/>
            <person name="Pangilinan J."/>
            <person name="Park H.-J."/>
            <person name="Ramirez L."/>
            <person name="Alfaro M."/>
            <person name="Sun H."/>
            <person name="Tritt A."/>
            <person name="Yoshinaga Y."/>
            <person name="Zwiers L.-H."/>
            <person name="Turgeon B."/>
            <person name="Goodwin S."/>
            <person name="Spatafora J."/>
            <person name="Crous P."/>
            <person name="Grigoriev I."/>
        </authorList>
    </citation>
    <scope>NUCLEOTIDE SEQUENCE</scope>
    <source>
        <strain evidence="2">ATCC 36951</strain>
    </source>
</reference>
<gene>
    <name evidence="2" type="ORF">M409DRAFT_20814</name>
</gene>
<evidence type="ECO:0000313" key="3">
    <source>
        <dbReference type="Proteomes" id="UP000799537"/>
    </source>
</evidence>
<keyword evidence="3" id="KW-1185">Reference proteome</keyword>
<feature type="compositionally biased region" description="Basic and acidic residues" evidence="1">
    <location>
        <begin position="113"/>
        <end position="124"/>
    </location>
</feature>
<sequence length="362" mass="39085">MSFPCIANRHCKGLVCDDNADAADWTLTLTRDVDEDVEDIETDEVKSEDIKPEDVEVEDVEPDDVETDEAEPEDVKTEDVELEDVEPEDIELEDVDAEAVEPVTVEPEDVGPEDVKPEDPRVVELEDVEPGVVELEDDEAEVIEPEAVEPEALGTEDQAEDVETVNVEAGDVEAEDIEPAEFDDTETTRDSEPDAVSVEEVVKPGCELCPEEVVEALIPVPDPTLAPLEDCVETDEAASVVDDVETGVRVRSVDATVSFANEELMELEGLEVVLSDELSEVRAGVLETGGDVNGDVLLSWWVLVAWEDVSGLGGIAEALLTAGEVERGSAGIEGRKAVVWGNCVAFGMVDVVEDPWGSVDVD</sequence>
<protein>
    <submittedName>
        <fullName evidence="2">Uncharacterized protein</fullName>
    </submittedName>
</protein>
<dbReference type="EMBL" id="ML993589">
    <property type="protein sequence ID" value="KAF2168798.1"/>
    <property type="molecule type" value="Genomic_DNA"/>
</dbReference>
<dbReference type="Proteomes" id="UP000799537">
    <property type="component" value="Unassembled WGS sequence"/>
</dbReference>
<feature type="compositionally biased region" description="Acidic residues" evidence="1">
    <location>
        <begin position="33"/>
        <end position="42"/>
    </location>
</feature>